<feature type="compositionally biased region" description="Polar residues" evidence="1">
    <location>
        <begin position="210"/>
        <end position="228"/>
    </location>
</feature>
<evidence type="ECO:0000313" key="3">
    <source>
        <dbReference type="EMBL" id="TKS80701.1"/>
    </source>
</evidence>
<proteinExistence type="predicted"/>
<evidence type="ECO:0000256" key="2">
    <source>
        <dbReference type="SAM" id="Phobius"/>
    </source>
</evidence>
<keyword evidence="2" id="KW-0472">Membrane</keyword>
<dbReference type="AlphaFoldDB" id="A0A4U5V0Q0"/>
<dbReference type="Proteomes" id="UP000298787">
    <property type="component" value="Chromosome 13"/>
</dbReference>
<feature type="region of interest" description="Disordered" evidence="1">
    <location>
        <begin position="208"/>
        <end position="244"/>
    </location>
</feature>
<feature type="region of interest" description="Disordered" evidence="1">
    <location>
        <begin position="64"/>
        <end position="98"/>
    </location>
</feature>
<keyword evidence="2" id="KW-1133">Transmembrane helix</keyword>
<sequence>MEYTLEMQQQLLSDHSGVVFMRCQEKPLPQGPPGGVIGILGGVVAIGLIVGVVVTVFMVHRRQQKTRTETDNDLTDLPPAHKPAPPPPKKKNSDMKGHLTSDDIQVVHLDKEEEMQKLPLQPPYYDMAPSESTPFTDKPVSSDAMSGFKKELLYEQVIHSRCLRDSGRRPEELLNPAEYMSYQRVCNMEHFPEPQPAPAYPPVTFLPQHPYTQQHPQNEPMYSNTSFSAPGPRAPFTFPKEQSV</sequence>
<organism evidence="3 4">
    <name type="scientific">Collichthys lucidus</name>
    <name type="common">Big head croaker</name>
    <name type="synonym">Sciaena lucida</name>
    <dbReference type="NCBI Taxonomy" id="240159"/>
    <lineage>
        <taxon>Eukaryota</taxon>
        <taxon>Metazoa</taxon>
        <taxon>Chordata</taxon>
        <taxon>Craniata</taxon>
        <taxon>Vertebrata</taxon>
        <taxon>Euteleostomi</taxon>
        <taxon>Actinopterygii</taxon>
        <taxon>Neopterygii</taxon>
        <taxon>Teleostei</taxon>
        <taxon>Neoteleostei</taxon>
        <taxon>Acanthomorphata</taxon>
        <taxon>Eupercaria</taxon>
        <taxon>Sciaenidae</taxon>
        <taxon>Collichthys</taxon>
    </lineage>
</organism>
<reference evidence="3 4" key="1">
    <citation type="submission" date="2019-01" db="EMBL/GenBank/DDBJ databases">
        <title>Genome Assembly of Collichthys lucidus.</title>
        <authorList>
            <person name="Cai M."/>
            <person name="Xiao S."/>
        </authorList>
    </citation>
    <scope>NUCLEOTIDE SEQUENCE [LARGE SCALE GENOMIC DNA]</scope>
    <source>
        <strain evidence="3">JT15FE1705JMU</strain>
        <tissue evidence="3">Muscle</tissue>
    </source>
</reference>
<gene>
    <name evidence="3" type="ORF">D9C73_014803</name>
</gene>
<evidence type="ECO:0000256" key="1">
    <source>
        <dbReference type="SAM" id="MobiDB-lite"/>
    </source>
</evidence>
<dbReference type="EMBL" id="CM014090">
    <property type="protein sequence ID" value="TKS80701.1"/>
    <property type="molecule type" value="Genomic_DNA"/>
</dbReference>
<protein>
    <recommendedName>
        <fullName evidence="5">Nectin-1 Herpes virus entry mediator C</fullName>
    </recommendedName>
</protein>
<evidence type="ECO:0008006" key="5">
    <source>
        <dbReference type="Google" id="ProtNLM"/>
    </source>
</evidence>
<keyword evidence="4" id="KW-1185">Reference proteome</keyword>
<keyword evidence="2" id="KW-0812">Transmembrane</keyword>
<accession>A0A4U5V0Q0</accession>
<evidence type="ECO:0000313" key="4">
    <source>
        <dbReference type="Proteomes" id="UP000298787"/>
    </source>
</evidence>
<feature type="transmembrane region" description="Helical" evidence="2">
    <location>
        <begin position="36"/>
        <end position="59"/>
    </location>
</feature>
<dbReference type="STRING" id="240159.A0A4U5V0Q0"/>
<name>A0A4U5V0Q0_COLLU</name>